<evidence type="ECO:0000313" key="3">
    <source>
        <dbReference type="Proteomes" id="UP001595975"/>
    </source>
</evidence>
<sequence>MSHYPDASATGFSFRKSSYSGGNENCVEYALGLPHGVAVADSKNPSGPALSFTAAAHSAFIAAVANGEFDFGLL</sequence>
<feature type="domain" description="DUF397" evidence="1">
    <location>
        <begin position="14"/>
        <end position="64"/>
    </location>
</feature>
<gene>
    <name evidence="2" type="ORF">ACFP3U_02490</name>
</gene>
<protein>
    <submittedName>
        <fullName evidence="2">DUF397 domain-containing protein</fullName>
    </submittedName>
</protein>
<dbReference type="Pfam" id="PF04149">
    <property type="entry name" value="DUF397"/>
    <property type="match status" value="1"/>
</dbReference>
<dbReference type="InterPro" id="IPR007278">
    <property type="entry name" value="DUF397"/>
</dbReference>
<reference evidence="3" key="1">
    <citation type="journal article" date="2019" name="Int. J. Syst. Evol. Microbiol.">
        <title>The Global Catalogue of Microorganisms (GCM) 10K type strain sequencing project: providing services to taxonomists for standard genome sequencing and annotation.</title>
        <authorList>
            <consortium name="The Broad Institute Genomics Platform"/>
            <consortium name="The Broad Institute Genome Sequencing Center for Infectious Disease"/>
            <person name="Wu L."/>
            <person name="Ma J."/>
        </authorList>
    </citation>
    <scope>NUCLEOTIDE SEQUENCE [LARGE SCALE GENOMIC DNA]</scope>
    <source>
        <strain evidence="3">CGMCC 4.1437</strain>
    </source>
</reference>
<accession>A0ABW0WWE2</accession>
<comment type="caution">
    <text evidence="2">The sequence shown here is derived from an EMBL/GenBank/DDBJ whole genome shotgun (WGS) entry which is preliminary data.</text>
</comment>
<dbReference type="RefSeq" id="WP_380223437.1">
    <property type="nucleotide sequence ID" value="NZ_JBHSOF010000002.1"/>
</dbReference>
<dbReference type="EMBL" id="JBHSOF010000002">
    <property type="protein sequence ID" value="MFC5661847.1"/>
    <property type="molecule type" value="Genomic_DNA"/>
</dbReference>
<proteinExistence type="predicted"/>
<evidence type="ECO:0000259" key="1">
    <source>
        <dbReference type="Pfam" id="PF04149"/>
    </source>
</evidence>
<organism evidence="2 3">
    <name type="scientific">Kitasatospora misakiensis</name>
    <dbReference type="NCBI Taxonomy" id="67330"/>
    <lineage>
        <taxon>Bacteria</taxon>
        <taxon>Bacillati</taxon>
        <taxon>Actinomycetota</taxon>
        <taxon>Actinomycetes</taxon>
        <taxon>Kitasatosporales</taxon>
        <taxon>Streptomycetaceae</taxon>
        <taxon>Kitasatospora</taxon>
    </lineage>
</organism>
<evidence type="ECO:0000313" key="2">
    <source>
        <dbReference type="EMBL" id="MFC5661847.1"/>
    </source>
</evidence>
<dbReference type="Proteomes" id="UP001595975">
    <property type="component" value="Unassembled WGS sequence"/>
</dbReference>
<keyword evidence="3" id="KW-1185">Reference proteome</keyword>
<name>A0ABW0WWE2_9ACTN</name>